<accession>Q3KJ40</accession>
<gene>
    <name evidence="1" type="ordered locus">Pfl01_0472</name>
</gene>
<dbReference type="InterPro" id="IPR010780">
    <property type="entry name" value="DUF1375"/>
</dbReference>
<dbReference type="KEGG" id="pfo:Pfl01_0472"/>
<reference evidence="1 2" key="1">
    <citation type="journal article" date="2009" name="Genome Biol.">
        <title>Genomic and genetic analyses of diversity and plant interactions of Pseudomonas fluorescens.</title>
        <authorList>
            <person name="Silby M.W."/>
            <person name="Cerdeno-Tarraga A.M."/>
            <person name="Vernikos G.S."/>
            <person name="Giddens S.R."/>
            <person name="Jackson R.W."/>
            <person name="Preston G.M."/>
            <person name="Zhang X.X."/>
            <person name="Moon C.D."/>
            <person name="Gehrig S.M."/>
            <person name="Godfrey S.A."/>
            <person name="Knight C.G."/>
            <person name="Malone J.G."/>
            <person name="Robinson Z."/>
            <person name="Spiers A.J."/>
            <person name="Harris S."/>
            <person name="Challis G.L."/>
            <person name="Yaxley A.M."/>
            <person name="Harris D."/>
            <person name="Seeger K."/>
            <person name="Murphy L."/>
            <person name="Rutter S."/>
            <person name="Squares R."/>
            <person name="Quail M.A."/>
            <person name="Saunders E."/>
            <person name="Mavromatis K."/>
            <person name="Brettin T.S."/>
            <person name="Bentley S.D."/>
            <person name="Hothersall J."/>
            <person name="Stephens E."/>
            <person name="Thomas C.M."/>
            <person name="Parkhill J."/>
            <person name="Levy S.B."/>
            <person name="Rainey P.B."/>
            <person name="Thomson N.R."/>
        </authorList>
    </citation>
    <scope>NUCLEOTIDE SEQUENCE [LARGE SCALE GENOMIC DNA]</scope>
    <source>
        <strain evidence="1 2">Pf0-1</strain>
    </source>
</reference>
<dbReference type="Pfam" id="PF07119">
    <property type="entry name" value="DUF1375"/>
    <property type="match status" value="1"/>
</dbReference>
<sequence length="123" mass="13119">MLVCPDVPGGQILTIKNAIAIGAFSLALSGCGTAVTVLQGDEAATRGLRKQKTYCQSIPRIYSGLAHDFCLLHAPPDPTGILVPVVLLDLTLSGVFDTAFLPYTIYRQAVDGNISVYWRPSRG</sequence>
<protein>
    <submittedName>
        <fullName evidence="1">Putative membrane protein</fullName>
    </submittedName>
</protein>
<dbReference type="AlphaFoldDB" id="Q3KJ40"/>
<name>Q3KJ40_PSEPF</name>
<dbReference type="EMBL" id="CP000094">
    <property type="protein sequence ID" value="ABA72216.1"/>
    <property type="molecule type" value="Genomic_DNA"/>
</dbReference>
<evidence type="ECO:0000313" key="1">
    <source>
        <dbReference type="EMBL" id="ABA72216.1"/>
    </source>
</evidence>
<evidence type="ECO:0000313" key="2">
    <source>
        <dbReference type="Proteomes" id="UP000002704"/>
    </source>
</evidence>
<proteinExistence type="predicted"/>
<dbReference type="Proteomes" id="UP000002704">
    <property type="component" value="Chromosome"/>
</dbReference>
<dbReference type="HOGENOM" id="CLU_141635_1_0_6"/>
<organism evidence="1 2">
    <name type="scientific">Pseudomonas fluorescens (strain Pf0-1)</name>
    <dbReference type="NCBI Taxonomy" id="205922"/>
    <lineage>
        <taxon>Bacteria</taxon>
        <taxon>Pseudomonadati</taxon>
        <taxon>Pseudomonadota</taxon>
        <taxon>Gammaproteobacteria</taxon>
        <taxon>Pseudomonadales</taxon>
        <taxon>Pseudomonadaceae</taxon>
        <taxon>Pseudomonas</taxon>
    </lineage>
</organism>
<dbReference type="eggNOG" id="COG5645">
    <property type="taxonomic scope" value="Bacteria"/>
</dbReference>